<evidence type="ECO:0000313" key="3">
    <source>
        <dbReference type="Proteomes" id="UP001302126"/>
    </source>
</evidence>
<accession>A0AAN6X4Y1</accession>
<keyword evidence="3" id="KW-1185">Reference proteome</keyword>
<dbReference type="AlphaFoldDB" id="A0AAN6X4Y1"/>
<dbReference type="EMBL" id="MU864350">
    <property type="protein sequence ID" value="KAK4193691.1"/>
    <property type="molecule type" value="Genomic_DNA"/>
</dbReference>
<reference evidence="2" key="2">
    <citation type="submission" date="2023-05" db="EMBL/GenBank/DDBJ databases">
        <authorList>
            <consortium name="Lawrence Berkeley National Laboratory"/>
            <person name="Steindorff A."/>
            <person name="Hensen N."/>
            <person name="Bonometti L."/>
            <person name="Westerberg I."/>
            <person name="Brannstrom I.O."/>
            <person name="Guillou S."/>
            <person name="Cros-Aarteil S."/>
            <person name="Calhoun S."/>
            <person name="Haridas S."/>
            <person name="Kuo A."/>
            <person name="Mondo S."/>
            <person name="Pangilinan J."/>
            <person name="Riley R."/>
            <person name="Labutti K."/>
            <person name="Andreopoulos B."/>
            <person name="Lipzen A."/>
            <person name="Chen C."/>
            <person name="Yanf M."/>
            <person name="Daum C."/>
            <person name="Ng V."/>
            <person name="Clum A."/>
            <person name="Ohm R."/>
            <person name="Martin F."/>
            <person name="Silar P."/>
            <person name="Natvig D."/>
            <person name="Lalanne C."/>
            <person name="Gautier V."/>
            <person name="Ament-Velasquez S.L."/>
            <person name="Kruys A."/>
            <person name="Hutchinson M.I."/>
            <person name="Powell A.J."/>
            <person name="Barry K."/>
            <person name="Miller A.N."/>
            <person name="Grigoriev I.V."/>
            <person name="Debuchy R."/>
            <person name="Gladieux P."/>
            <person name="Thoren M.H."/>
            <person name="Johannesson H."/>
        </authorList>
    </citation>
    <scope>NUCLEOTIDE SEQUENCE</scope>
    <source>
        <strain evidence="2">PSN309</strain>
    </source>
</reference>
<comment type="caution">
    <text evidence="2">The sequence shown here is derived from an EMBL/GenBank/DDBJ whole genome shotgun (WGS) entry which is preliminary data.</text>
</comment>
<feature type="chain" id="PRO_5043039071" description="Ecp2 effector protein domain-containing protein" evidence="1">
    <location>
        <begin position="19"/>
        <end position="138"/>
    </location>
</feature>
<proteinExistence type="predicted"/>
<dbReference type="SUPFAM" id="SSF49695">
    <property type="entry name" value="gamma-Crystallin-like"/>
    <property type="match status" value="1"/>
</dbReference>
<sequence length="138" mass="14644">MKFTIATVAAALAGLAIASPAAAPAPTEDAVPVPANLAKRQSNPSVYVTQHINWGTGAGGYKDNIFVINNDCTDLWSPYIGSISSFGPNAGVRCDLYQSTGCTGTQLLNVRSPGYGDLRNIGGVDWNDKIRSIRCRWI</sequence>
<feature type="signal peptide" evidence="1">
    <location>
        <begin position="1"/>
        <end position="18"/>
    </location>
</feature>
<dbReference type="Proteomes" id="UP001302126">
    <property type="component" value="Unassembled WGS sequence"/>
</dbReference>
<organism evidence="2 3">
    <name type="scientific">Podospora australis</name>
    <dbReference type="NCBI Taxonomy" id="1536484"/>
    <lineage>
        <taxon>Eukaryota</taxon>
        <taxon>Fungi</taxon>
        <taxon>Dikarya</taxon>
        <taxon>Ascomycota</taxon>
        <taxon>Pezizomycotina</taxon>
        <taxon>Sordariomycetes</taxon>
        <taxon>Sordariomycetidae</taxon>
        <taxon>Sordariales</taxon>
        <taxon>Podosporaceae</taxon>
        <taxon>Podospora</taxon>
    </lineage>
</organism>
<evidence type="ECO:0000313" key="2">
    <source>
        <dbReference type="EMBL" id="KAK4193691.1"/>
    </source>
</evidence>
<evidence type="ECO:0000256" key="1">
    <source>
        <dbReference type="SAM" id="SignalP"/>
    </source>
</evidence>
<protein>
    <recommendedName>
        <fullName evidence="4">Ecp2 effector protein domain-containing protein</fullName>
    </recommendedName>
</protein>
<keyword evidence="1" id="KW-0732">Signal</keyword>
<dbReference type="Gene3D" id="2.60.20.10">
    <property type="entry name" value="Crystallins"/>
    <property type="match status" value="1"/>
</dbReference>
<dbReference type="InterPro" id="IPR011024">
    <property type="entry name" value="G_crystallin-like"/>
</dbReference>
<name>A0AAN6X4Y1_9PEZI</name>
<reference evidence="2" key="1">
    <citation type="journal article" date="2023" name="Mol. Phylogenet. Evol.">
        <title>Genome-scale phylogeny and comparative genomics of the fungal order Sordariales.</title>
        <authorList>
            <person name="Hensen N."/>
            <person name="Bonometti L."/>
            <person name="Westerberg I."/>
            <person name="Brannstrom I.O."/>
            <person name="Guillou S."/>
            <person name="Cros-Aarteil S."/>
            <person name="Calhoun S."/>
            <person name="Haridas S."/>
            <person name="Kuo A."/>
            <person name="Mondo S."/>
            <person name="Pangilinan J."/>
            <person name="Riley R."/>
            <person name="LaButti K."/>
            <person name="Andreopoulos B."/>
            <person name="Lipzen A."/>
            <person name="Chen C."/>
            <person name="Yan M."/>
            <person name="Daum C."/>
            <person name="Ng V."/>
            <person name="Clum A."/>
            <person name="Steindorff A."/>
            <person name="Ohm R.A."/>
            <person name="Martin F."/>
            <person name="Silar P."/>
            <person name="Natvig D.O."/>
            <person name="Lalanne C."/>
            <person name="Gautier V."/>
            <person name="Ament-Velasquez S.L."/>
            <person name="Kruys A."/>
            <person name="Hutchinson M.I."/>
            <person name="Powell A.J."/>
            <person name="Barry K."/>
            <person name="Miller A.N."/>
            <person name="Grigoriev I.V."/>
            <person name="Debuchy R."/>
            <person name="Gladieux P."/>
            <person name="Hiltunen Thoren M."/>
            <person name="Johannesson H."/>
        </authorList>
    </citation>
    <scope>NUCLEOTIDE SEQUENCE</scope>
    <source>
        <strain evidence="2">PSN309</strain>
    </source>
</reference>
<evidence type="ECO:0008006" key="4">
    <source>
        <dbReference type="Google" id="ProtNLM"/>
    </source>
</evidence>
<gene>
    <name evidence="2" type="ORF">QBC35DRAFT_526971</name>
</gene>